<reference evidence="16" key="1">
    <citation type="submission" date="2022-10" db="EMBL/GenBank/DDBJ databases">
        <authorList>
            <person name="Byrne P K."/>
        </authorList>
    </citation>
    <scope>NUCLEOTIDE SEQUENCE</scope>
    <source>
        <strain evidence="16">IFO1802</strain>
    </source>
</reference>
<keyword evidence="9" id="KW-0238">DNA-binding</keyword>
<comment type="subcellular location">
    <subcellularLocation>
        <location evidence="1">Nucleus</location>
    </subcellularLocation>
</comment>
<dbReference type="GO" id="GO:0005634">
    <property type="term" value="C:nucleus"/>
    <property type="evidence" value="ECO:0007669"/>
    <property type="project" value="UniProtKB-SubCell"/>
</dbReference>
<dbReference type="GO" id="GO:0003678">
    <property type="term" value="F:DNA helicase activity"/>
    <property type="evidence" value="ECO:0007669"/>
    <property type="project" value="UniProtKB-EC"/>
</dbReference>
<keyword evidence="8" id="KW-0067">ATP-binding</keyword>
<dbReference type="InterPro" id="IPR038718">
    <property type="entry name" value="SNF2-like_sf"/>
</dbReference>
<evidence type="ECO:0000256" key="2">
    <source>
        <dbReference type="ARBA" id="ARBA00007025"/>
    </source>
</evidence>
<dbReference type="InterPro" id="IPR049730">
    <property type="entry name" value="SNF2/RAD54-like_C"/>
</dbReference>
<dbReference type="Pfam" id="PF25875">
    <property type="entry name" value="WHD_Rad26_CSB"/>
    <property type="match status" value="1"/>
</dbReference>
<dbReference type="FunFam" id="3.40.50.10810:FF:000039">
    <property type="entry name" value="DNA repair protein Rhp26/Rad26"/>
    <property type="match status" value="1"/>
</dbReference>
<keyword evidence="5" id="KW-0227">DNA damage</keyword>
<dbReference type="CDD" id="cd18793">
    <property type="entry name" value="SF2_C_SNF"/>
    <property type="match status" value="1"/>
</dbReference>
<evidence type="ECO:0000259" key="15">
    <source>
        <dbReference type="PROSITE" id="PS51194"/>
    </source>
</evidence>
<proteinExistence type="inferred from homology"/>
<dbReference type="Pfam" id="PF00176">
    <property type="entry name" value="SNF2-rel_dom"/>
    <property type="match status" value="1"/>
</dbReference>
<evidence type="ECO:0000256" key="4">
    <source>
        <dbReference type="ARBA" id="ARBA00022741"/>
    </source>
</evidence>
<dbReference type="Gene3D" id="3.40.50.300">
    <property type="entry name" value="P-loop containing nucleotide triphosphate hydrolases"/>
    <property type="match status" value="1"/>
</dbReference>
<dbReference type="InterPro" id="IPR014001">
    <property type="entry name" value="Helicase_ATP-bd"/>
</dbReference>
<dbReference type="GO" id="GO:0005524">
    <property type="term" value="F:ATP binding"/>
    <property type="evidence" value="ECO:0007669"/>
    <property type="project" value="UniProtKB-KW"/>
</dbReference>
<feature type="domain" description="Helicase C-terminal" evidence="15">
    <location>
        <begin position="674"/>
        <end position="837"/>
    </location>
</feature>
<evidence type="ECO:0000256" key="3">
    <source>
        <dbReference type="ARBA" id="ARBA00012551"/>
    </source>
</evidence>
<keyword evidence="6" id="KW-0378">Hydrolase</keyword>
<evidence type="ECO:0000256" key="7">
    <source>
        <dbReference type="ARBA" id="ARBA00022806"/>
    </source>
</evidence>
<evidence type="ECO:0000313" key="16">
    <source>
        <dbReference type="EMBL" id="CAI4043860.1"/>
    </source>
</evidence>
<dbReference type="Gene3D" id="3.40.50.10810">
    <property type="entry name" value="Tandem AAA-ATPase domain"/>
    <property type="match status" value="1"/>
</dbReference>
<keyword evidence="10" id="KW-0234">DNA repair</keyword>
<dbReference type="AlphaFoldDB" id="A0AA35IZX2"/>
<dbReference type="GO" id="GO:0016787">
    <property type="term" value="F:hydrolase activity"/>
    <property type="evidence" value="ECO:0007669"/>
    <property type="project" value="UniProtKB-KW"/>
</dbReference>
<evidence type="ECO:0000256" key="6">
    <source>
        <dbReference type="ARBA" id="ARBA00022801"/>
    </source>
</evidence>
<dbReference type="InterPro" id="IPR001650">
    <property type="entry name" value="Helicase_C-like"/>
</dbReference>
<evidence type="ECO:0000313" key="17">
    <source>
        <dbReference type="Proteomes" id="UP001162087"/>
    </source>
</evidence>
<sequence>MQILQVPSVSEHSKEHTAIMADNEQQTGVKLENDQSLRDLGVNVLSQRSLEDRIANDVTNFSNLQTLQQEETRLERSQTALQRYFSKKNILARKLDNAARISVKHNLRNQIKDLQSNDIERVLRDIEDIQSRIKDLKVQINQGGENRTAKEGLQRIGESEKEFLIRTGKITAFGHKAGFSLDAADTEHGDDEEQNDKDFEVATEQMVENLTDEDDNLSDQDFQMSGEQSEEDKEEESDDEILEDLEDLESRNQPGEAKDDGDESYYQARLKRWIKQRSADRKKTADLPEWRMHHPNIPDAKLNNEFKIPGEIYSLLFDYQKTCVQWLYELHQQNCGGIIGDEMGLGKTIQIIAFIAALHHSGLLTGPVLIVCPATVMKQWCNELHHWWPPLRTVILHSMGSGMATNQRFKMDENELENLIMNSNPGDFSYDDWQNSSKTKKALESNYHLDRLIDKVVTDGHILITTYVGLRIHSDNLLKVKWQYAVLDEGHKIRNPDSEISLTCKKLKTHNRIILSGTPIQNNLTELWSLFDFIFPGKLGTLPVFQQQFVIPINMGGYANATNIQVQTGYKCAVALRDLISPYLLRRVKADVAKDLPQKKEMVLFCKLTKYQRSKYLEFLHSSDLNQIQDGKRNVLFGIDILRKICNHPDILDRETKRNDSSYGDPKRSGKMQVVKQLLSLWHKQGYKALLFTQSRQMLDILEEFISRKDPDLSNLRYLRMDGTTNIKRRQSLVDQFNNEPFDVFLLTTRVGGLGVNLTGANRIIIFDPDWNPSTDMQARERAWRIGQKREVSIYRLMVGGSIEEKIYHRQIFKQFLTNRILTDPKQKRFFKIHELHDLFSLGGENGYSTEELSEEVQKHTENLKNSKSQESDDFEQLLNLSGVSKLESFYNGKEKKQNSKSEDDRLIEGLLGGESNLDTVMSHDSIVNSHSSRSSSNLITKEASRVANDAVSALRKSKMIITKRHEIGTPTWTGRFGKAGKIKKGGLSRNKQSGSAAILGSIVKSQKEASKEAHQENLSNEINIPESDELDSNTRILKDIQKYLQKQNNFFSSSVGILNNIGVNLSDKEDVIKVRALLRTIAKFDKEHKGWVLDGEFRSSDD</sequence>
<dbReference type="CDD" id="cd18000">
    <property type="entry name" value="DEXHc_ERCC6"/>
    <property type="match status" value="1"/>
</dbReference>
<dbReference type="EMBL" id="OX365905">
    <property type="protein sequence ID" value="CAI4043860.1"/>
    <property type="molecule type" value="Genomic_DNA"/>
</dbReference>
<dbReference type="GeneID" id="80925066"/>
<dbReference type="SMART" id="SM00487">
    <property type="entry name" value="DEXDc"/>
    <property type="match status" value="1"/>
</dbReference>
<evidence type="ECO:0000256" key="1">
    <source>
        <dbReference type="ARBA" id="ARBA00004123"/>
    </source>
</evidence>
<keyword evidence="7" id="KW-0347">Helicase</keyword>
<dbReference type="InterPro" id="IPR058951">
    <property type="entry name" value="WHD_Rad26_CSB-like"/>
</dbReference>
<feature type="region of interest" description="Disordered" evidence="13">
    <location>
        <begin position="210"/>
        <end position="241"/>
    </location>
</feature>
<dbReference type="GO" id="GO:0006283">
    <property type="term" value="P:transcription-coupled nucleotide-excision repair"/>
    <property type="evidence" value="ECO:0007669"/>
    <property type="project" value="TreeGrafter"/>
</dbReference>
<protein>
    <recommendedName>
        <fullName evidence="3">DNA helicase</fullName>
        <ecNumber evidence="3">3.6.4.12</ecNumber>
    </recommendedName>
</protein>
<dbReference type="Pfam" id="PF00271">
    <property type="entry name" value="Helicase_C"/>
    <property type="match status" value="1"/>
</dbReference>
<keyword evidence="11" id="KW-0539">Nucleus</keyword>
<evidence type="ECO:0000256" key="13">
    <source>
        <dbReference type="SAM" id="MobiDB-lite"/>
    </source>
</evidence>
<name>A0AA35IZX2_SACK1</name>
<dbReference type="PANTHER" id="PTHR45629">
    <property type="entry name" value="SNF2/RAD54 FAMILY MEMBER"/>
    <property type="match status" value="1"/>
</dbReference>
<dbReference type="SUPFAM" id="SSF52540">
    <property type="entry name" value="P-loop containing nucleoside triphosphate hydrolases"/>
    <property type="match status" value="2"/>
</dbReference>
<dbReference type="PROSITE" id="PS51194">
    <property type="entry name" value="HELICASE_CTER"/>
    <property type="match status" value="1"/>
</dbReference>
<dbReference type="InterPro" id="IPR050496">
    <property type="entry name" value="SNF2_RAD54_helicase_repair"/>
</dbReference>
<evidence type="ECO:0000256" key="8">
    <source>
        <dbReference type="ARBA" id="ARBA00022840"/>
    </source>
</evidence>
<dbReference type="InterPro" id="IPR027417">
    <property type="entry name" value="P-loop_NTPase"/>
</dbReference>
<dbReference type="SMART" id="SM00490">
    <property type="entry name" value="HELICc"/>
    <property type="match status" value="1"/>
</dbReference>
<comment type="similarity">
    <text evidence="2">Belongs to the SNF2/RAD54 helicase family.</text>
</comment>
<evidence type="ECO:0000256" key="10">
    <source>
        <dbReference type="ARBA" id="ARBA00023204"/>
    </source>
</evidence>
<evidence type="ECO:0000256" key="12">
    <source>
        <dbReference type="ARBA" id="ARBA00047995"/>
    </source>
</evidence>
<dbReference type="PANTHER" id="PTHR45629:SF7">
    <property type="entry name" value="DNA EXCISION REPAIR PROTEIN ERCC-6-RELATED"/>
    <property type="match status" value="1"/>
</dbReference>
<dbReference type="Proteomes" id="UP001162087">
    <property type="component" value="Chromosome 10"/>
</dbReference>
<dbReference type="InterPro" id="IPR000330">
    <property type="entry name" value="SNF2_N"/>
</dbReference>
<gene>
    <name evidence="16" type="primary">SKDI10G2380</name>
    <name evidence="16" type="ORF">SKDI_10G2380</name>
</gene>
<dbReference type="RefSeq" id="XP_056083134.1">
    <property type="nucleotide sequence ID" value="XM_056229079.1"/>
</dbReference>
<accession>A0AA35IZX2</accession>
<feature type="domain" description="Helicase ATP-binding" evidence="14">
    <location>
        <begin position="328"/>
        <end position="537"/>
    </location>
</feature>
<evidence type="ECO:0000256" key="9">
    <source>
        <dbReference type="ARBA" id="ARBA00023125"/>
    </source>
</evidence>
<feature type="compositionally biased region" description="Acidic residues" evidence="13">
    <location>
        <begin position="228"/>
        <end position="241"/>
    </location>
</feature>
<dbReference type="EC" id="3.6.4.12" evidence="3"/>
<keyword evidence="4" id="KW-0547">Nucleotide-binding</keyword>
<dbReference type="FunFam" id="3.40.50.300:FF:000863">
    <property type="entry name" value="DNA excision repair protein ERCC-6"/>
    <property type="match status" value="1"/>
</dbReference>
<organism evidence="16 17">
    <name type="scientific">Saccharomyces kudriavzevii (strain ATCC MYA-4449 / AS 2.2408 / CBS 8840 / NBRC 1802 / NCYC 2889)</name>
    <name type="common">Yeast</name>
    <dbReference type="NCBI Taxonomy" id="226230"/>
    <lineage>
        <taxon>Eukaryota</taxon>
        <taxon>Fungi</taxon>
        <taxon>Dikarya</taxon>
        <taxon>Ascomycota</taxon>
        <taxon>Saccharomycotina</taxon>
        <taxon>Saccharomycetes</taxon>
        <taxon>Saccharomycetales</taxon>
        <taxon>Saccharomycetaceae</taxon>
        <taxon>Saccharomyces</taxon>
    </lineage>
</organism>
<evidence type="ECO:0000259" key="14">
    <source>
        <dbReference type="PROSITE" id="PS51192"/>
    </source>
</evidence>
<dbReference type="PROSITE" id="PS51192">
    <property type="entry name" value="HELICASE_ATP_BIND_1"/>
    <property type="match status" value="1"/>
</dbReference>
<evidence type="ECO:0000256" key="5">
    <source>
        <dbReference type="ARBA" id="ARBA00022763"/>
    </source>
</evidence>
<evidence type="ECO:0000256" key="11">
    <source>
        <dbReference type="ARBA" id="ARBA00023242"/>
    </source>
</evidence>
<keyword evidence="17" id="KW-1185">Reference proteome</keyword>
<comment type="catalytic activity">
    <reaction evidence="12">
        <text>ATP + H2O = ADP + phosphate + H(+)</text>
        <dbReference type="Rhea" id="RHEA:13065"/>
        <dbReference type="ChEBI" id="CHEBI:15377"/>
        <dbReference type="ChEBI" id="CHEBI:15378"/>
        <dbReference type="ChEBI" id="CHEBI:30616"/>
        <dbReference type="ChEBI" id="CHEBI:43474"/>
        <dbReference type="ChEBI" id="CHEBI:456216"/>
        <dbReference type="EC" id="3.6.4.12"/>
    </reaction>
</comment>